<evidence type="ECO:0000256" key="1">
    <source>
        <dbReference type="SAM" id="MobiDB-lite"/>
    </source>
</evidence>
<keyword evidence="3" id="KW-1185">Reference proteome</keyword>
<feature type="compositionally biased region" description="Basic and acidic residues" evidence="1">
    <location>
        <begin position="1"/>
        <end position="15"/>
    </location>
</feature>
<dbReference type="Proteomes" id="UP000789706">
    <property type="component" value="Unassembled WGS sequence"/>
</dbReference>
<evidence type="ECO:0000313" key="3">
    <source>
        <dbReference type="Proteomes" id="UP000789706"/>
    </source>
</evidence>
<dbReference type="EMBL" id="CAJVPK010001289">
    <property type="protein sequence ID" value="CAG8580596.1"/>
    <property type="molecule type" value="Genomic_DNA"/>
</dbReference>
<evidence type="ECO:0000313" key="2">
    <source>
        <dbReference type="EMBL" id="CAG8580596.1"/>
    </source>
</evidence>
<feature type="non-terminal residue" evidence="2">
    <location>
        <position position="48"/>
    </location>
</feature>
<sequence length="48" mass="5691">LLRQENSRHFAENAEVKLQNEPSHSHGKSLEDRETDEFLNLENKENKE</sequence>
<accession>A0A9N9BUV4</accession>
<name>A0A9N9BUV4_9GLOM</name>
<comment type="caution">
    <text evidence="2">The sequence shown here is derived from an EMBL/GenBank/DDBJ whole genome shotgun (WGS) entry which is preliminary data.</text>
</comment>
<organism evidence="2 3">
    <name type="scientific">Diversispora eburnea</name>
    <dbReference type="NCBI Taxonomy" id="1213867"/>
    <lineage>
        <taxon>Eukaryota</taxon>
        <taxon>Fungi</taxon>
        <taxon>Fungi incertae sedis</taxon>
        <taxon>Mucoromycota</taxon>
        <taxon>Glomeromycotina</taxon>
        <taxon>Glomeromycetes</taxon>
        <taxon>Diversisporales</taxon>
        <taxon>Diversisporaceae</taxon>
        <taxon>Diversispora</taxon>
    </lineage>
</organism>
<dbReference type="AlphaFoldDB" id="A0A9N9BUV4"/>
<reference evidence="2" key="1">
    <citation type="submission" date="2021-06" db="EMBL/GenBank/DDBJ databases">
        <authorList>
            <person name="Kallberg Y."/>
            <person name="Tangrot J."/>
            <person name="Rosling A."/>
        </authorList>
    </citation>
    <scope>NUCLEOTIDE SEQUENCE</scope>
    <source>
        <strain evidence="2">AZ414A</strain>
    </source>
</reference>
<proteinExistence type="predicted"/>
<gene>
    <name evidence="2" type="ORF">DEBURN_LOCUS8553</name>
</gene>
<protein>
    <submittedName>
        <fullName evidence="2">9703_t:CDS:1</fullName>
    </submittedName>
</protein>
<feature type="region of interest" description="Disordered" evidence="1">
    <location>
        <begin position="1"/>
        <end position="48"/>
    </location>
</feature>